<reference evidence="1" key="2">
    <citation type="submission" date="2015-07" db="EMBL/GenBank/DDBJ databases">
        <title>Plasmids, circular viruses and viroids from rat gut.</title>
        <authorList>
            <person name="Jorgensen T.J."/>
            <person name="Hansen M.A."/>
            <person name="Xu Z."/>
            <person name="Tabak M.A."/>
            <person name="Sorensen S.J."/>
            <person name="Hansen L.H."/>
        </authorList>
    </citation>
    <scope>NUCLEOTIDE SEQUENCE</scope>
    <source>
        <strain evidence="1">RGFK1280</strain>
    </source>
</reference>
<sequence>MGSGGGTNTWHFRTDNPIGIEDEASTIMGWVQDFYEAASGLMPTTWSAAWDGTVLEVGVADPEFTAPRTGWTQAGTDSGSNYGPAAGMACVTWRSSVASRSGRGRTFLGPIAATQIQVDGTLSADALTEVRAAAAALVSQSNTNDGVGALGVYSRTDLVIRDFVGATVTDQVAILRSRRN</sequence>
<reference evidence="1" key="1">
    <citation type="submission" date="2015-06" db="EMBL/GenBank/DDBJ databases">
        <authorList>
            <person name="Joergensen T."/>
        </authorList>
    </citation>
    <scope>NUCLEOTIDE SEQUENCE</scope>
    <source>
        <strain evidence="1">RGFK1280</strain>
    </source>
</reference>
<proteinExistence type="predicted"/>
<evidence type="ECO:0000313" key="1">
    <source>
        <dbReference type="EMBL" id="CRY96804.1"/>
    </source>
</evidence>
<dbReference type="EMBL" id="LN853850">
    <property type="protein sequence ID" value="CRY96804.1"/>
    <property type="molecule type" value="Genomic_DNA"/>
</dbReference>
<accession>A0A0H5Q5W7</accession>
<name>A0A0H5Q5W7_9ZZZZ</name>
<protein>
    <submittedName>
        <fullName evidence="1">Uncharacterized protein</fullName>
    </submittedName>
</protein>
<organism evidence="1">
    <name type="scientific">uncultured prokaryote</name>
    <dbReference type="NCBI Taxonomy" id="198431"/>
    <lineage>
        <taxon>unclassified sequences</taxon>
        <taxon>environmental samples</taxon>
    </lineage>
</organism>
<dbReference type="AlphaFoldDB" id="A0A0H5Q5W7"/>